<dbReference type="Gene3D" id="3.40.50.1980">
    <property type="entry name" value="Nitrogenase molybdenum iron protein domain"/>
    <property type="match status" value="2"/>
</dbReference>
<dbReference type="PANTHER" id="PTHR30532:SF24">
    <property type="entry name" value="FERRIC ENTEROBACTIN-BINDING PERIPLASMIC PROTEIN FEPB"/>
    <property type="match status" value="1"/>
</dbReference>
<comment type="caution">
    <text evidence="8">The sequence shown here is derived from an EMBL/GenBank/DDBJ whole genome shotgun (WGS) entry which is preliminary data.</text>
</comment>
<protein>
    <submittedName>
        <fullName evidence="8">Fe2+-enterobactin ABC transporter substrate-binding protein</fullName>
    </submittedName>
</protein>
<dbReference type="AlphaFoldDB" id="A0A2N0X9B7"/>
<sequence length="386" mass="41021">MCGSTAHTGPRGPMRVRERPIRLVFRIIVFFEETPMTISLRRRVVAAVTGLALAAGLAACSNDAEESATSAPGSQTSASGSSDSAAFPRTIETQDKDKKPTEITIEKQPQRIVSASVSLTGALLALDAPVVGSGGGNPKAPMFADETGFGLSWDELAKDKGVESLFTIGSASAEAILAQDPDLVVMSNVGADTGAEIYDQLKDVVPVQVIDYSDQSWEETMNEVAEATGLEDKAEEVISEYEEAVSKAKDEIKIDGPVNLIALSQEGAVNFFTEESAQGRIFTDLGIELAVPGEDLVGNSEQGSARSDVKAVNAENVPLALDGKSVFVLNIDPGTPADQQVRDNEQLADTTAVSEDRVYGLDGEFFRIDPIAAKDLVEYLKENFSK</sequence>
<dbReference type="PROSITE" id="PS50983">
    <property type="entry name" value="FE_B12_PBP"/>
    <property type="match status" value="1"/>
</dbReference>
<dbReference type="STRING" id="1121365.GCA_000375365_00757"/>
<evidence type="ECO:0000313" key="9">
    <source>
        <dbReference type="Proteomes" id="UP000233249"/>
    </source>
</evidence>
<keyword evidence="3" id="KW-0813">Transport</keyword>
<accession>A0A2N0X9B7</accession>
<dbReference type="InterPro" id="IPR051313">
    <property type="entry name" value="Bact_iron-sidero_bind"/>
</dbReference>
<evidence type="ECO:0000313" key="8">
    <source>
        <dbReference type="EMBL" id="PKF69300.1"/>
    </source>
</evidence>
<feature type="coiled-coil region" evidence="5">
    <location>
        <begin position="224"/>
        <end position="251"/>
    </location>
</feature>
<keyword evidence="4" id="KW-0732">Signal</keyword>
<evidence type="ECO:0000256" key="2">
    <source>
        <dbReference type="ARBA" id="ARBA00008814"/>
    </source>
</evidence>
<comment type="similarity">
    <text evidence="2">Belongs to the bacterial solute-binding protein 8 family.</text>
</comment>
<organism evidence="8 9">
    <name type="scientific">Corynebacterium mastitidis</name>
    <dbReference type="NCBI Taxonomy" id="161890"/>
    <lineage>
        <taxon>Bacteria</taxon>
        <taxon>Bacillati</taxon>
        <taxon>Actinomycetota</taxon>
        <taxon>Actinomycetes</taxon>
        <taxon>Mycobacteriales</taxon>
        <taxon>Corynebacteriaceae</taxon>
        <taxon>Corynebacterium</taxon>
    </lineage>
</organism>
<evidence type="ECO:0000259" key="7">
    <source>
        <dbReference type="PROSITE" id="PS50983"/>
    </source>
</evidence>
<feature type="domain" description="Fe/B12 periplasmic-binding" evidence="7">
    <location>
        <begin position="111"/>
        <end position="386"/>
    </location>
</feature>
<dbReference type="InterPro" id="IPR002491">
    <property type="entry name" value="ABC_transptr_periplasmic_BD"/>
</dbReference>
<dbReference type="Pfam" id="PF01497">
    <property type="entry name" value="Peripla_BP_2"/>
    <property type="match status" value="1"/>
</dbReference>
<reference evidence="8 9" key="1">
    <citation type="submission" date="2017-12" db="EMBL/GenBank/DDBJ databases">
        <title>Corynebacterium mastitidis 16-1433 Genome.</title>
        <authorList>
            <person name="Gulvik C.A."/>
        </authorList>
    </citation>
    <scope>NUCLEOTIDE SEQUENCE [LARGE SCALE GENOMIC DNA]</scope>
    <source>
        <strain evidence="8 9">16-1433</strain>
    </source>
</reference>
<feature type="compositionally biased region" description="Basic and acidic residues" evidence="6">
    <location>
        <begin position="92"/>
        <end position="101"/>
    </location>
</feature>
<proteinExistence type="inferred from homology"/>
<dbReference type="SUPFAM" id="SSF53807">
    <property type="entry name" value="Helical backbone' metal receptor"/>
    <property type="match status" value="1"/>
</dbReference>
<dbReference type="GO" id="GO:0030288">
    <property type="term" value="C:outer membrane-bounded periplasmic space"/>
    <property type="evidence" value="ECO:0007669"/>
    <property type="project" value="TreeGrafter"/>
</dbReference>
<evidence type="ECO:0000256" key="3">
    <source>
        <dbReference type="ARBA" id="ARBA00022448"/>
    </source>
</evidence>
<dbReference type="PANTHER" id="PTHR30532">
    <property type="entry name" value="IRON III DICITRATE-BINDING PERIPLASMIC PROTEIN"/>
    <property type="match status" value="1"/>
</dbReference>
<feature type="compositionally biased region" description="Low complexity" evidence="6">
    <location>
        <begin position="67"/>
        <end position="86"/>
    </location>
</feature>
<name>A0A2N0X9B7_9CORY</name>
<gene>
    <name evidence="8" type="ORF">CXB45_02150</name>
</gene>
<dbReference type="GO" id="GO:1901678">
    <property type="term" value="P:iron coordination entity transport"/>
    <property type="evidence" value="ECO:0007669"/>
    <property type="project" value="UniProtKB-ARBA"/>
</dbReference>
<evidence type="ECO:0000256" key="5">
    <source>
        <dbReference type="SAM" id="Coils"/>
    </source>
</evidence>
<dbReference type="EMBL" id="PJAF01000004">
    <property type="protein sequence ID" value="PKF69300.1"/>
    <property type="molecule type" value="Genomic_DNA"/>
</dbReference>
<keyword evidence="5" id="KW-0175">Coiled coil</keyword>
<evidence type="ECO:0000256" key="6">
    <source>
        <dbReference type="SAM" id="MobiDB-lite"/>
    </source>
</evidence>
<feature type="region of interest" description="Disordered" evidence="6">
    <location>
        <begin position="66"/>
        <end position="101"/>
    </location>
</feature>
<evidence type="ECO:0000256" key="4">
    <source>
        <dbReference type="ARBA" id="ARBA00022729"/>
    </source>
</evidence>
<dbReference type="NCBIfam" id="NF008200">
    <property type="entry name" value="PRK10957.1"/>
    <property type="match status" value="1"/>
</dbReference>
<dbReference type="Proteomes" id="UP000233249">
    <property type="component" value="Unassembled WGS sequence"/>
</dbReference>
<comment type="subcellular location">
    <subcellularLocation>
        <location evidence="1">Cell envelope</location>
    </subcellularLocation>
</comment>
<evidence type="ECO:0000256" key="1">
    <source>
        <dbReference type="ARBA" id="ARBA00004196"/>
    </source>
</evidence>